<gene>
    <name evidence="2" type="ORF">BSAL_49160</name>
</gene>
<keyword evidence="1 2" id="KW-0812">Transmembrane</keyword>
<sequence length="379" mass="41398">MIQPMAWNGLSFLFSFRSPLPPTAYFDGCYVRNFPYEVQNESVVQWDATYFECLACNGDVLFVSTNNTQSAGISLKTKGIGLSAIGVAVLFGAAYVWFSVVSLRFGMLLAFGVFTRISTITTSKAKFVAVSLLAAYAVSGTYFTVEGNKQLANLMQSISVGNTWGGCKQYTTATGNITGGYFVYAKFDLANPLFSALNSETSDPIDFFFTYAGVLGMYLPIVAGYYSVLVTPYACLDAGELFVKETAPAQEPGGGGVVVDNRGASNHRTNDEPTIAKLIGSSIKYRVSEMNLTIAVLTVLRERSKAAKRAKREFTLLQSLFATFLVRWASDVTSDEDILLIERVVAEACRLESLNSETQLVHLLQQIRFVDEEDAAVDL</sequence>
<feature type="transmembrane region" description="Helical" evidence="1">
    <location>
        <begin position="79"/>
        <end position="97"/>
    </location>
</feature>
<reference evidence="3" key="1">
    <citation type="submission" date="2015-09" db="EMBL/GenBank/DDBJ databases">
        <authorList>
            <consortium name="Pathogen Informatics"/>
        </authorList>
    </citation>
    <scope>NUCLEOTIDE SEQUENCE [LARGE SCALE GENOMIC DNA]</scope>
    <source>
        <strain evidence="3">Lake Konstanz</strain>
    </source>
</reference>
<dbReference type="EMBL" id="CYKH01000008">
    <property type="protein sequence ID" value="CUE57578.1"/>
    <property type="molecule type" value="Genomic_DNA"/>
</dbReference>
<accession>A0A0S4IN85</accession>
<dbReference type="AlphaFoldDB" id="A0A0S4IN85"/>
<feature type="transmembrane region" description="Helical" evidence="1">
    <location>
        <begin position="127"/>
        <end position="145"/>
    </location>
</feature>
<feature type="transmembrane region" description="Helical" evidence="1">
    <location>
        <begin position="208"/>
        <end position="228"/>
    </location>
</feature>
<keyword evidence="1" id="KW-0472">Membrane</keyword>
<organism evidence="2 3">
    <name type="scientific">Bodo saltans</name>
    <name type="common">Flagellated protozoan</name>
    <dbReference type="NCBI Taxonomy" id="75058"/>
    <lineage>
        <taxon>Eukaryota</taxon>
        <taxon>Discoba</taxon>
        <taxon>Euglenozoa</taxon>
        <taxon>Kinetoplastea</taxon>
        <taxon>Metakinetoplastina</taxon>
        <taxon>Eubodonida</taxon>
        <taxon>Bodonidae</taxon>
        <taxon>Bodo</taxon>
    </lineage>
</organism>
<evidence type="ECO:0000256" key="1">
    <source>
        <dbReference type="SAM" id="Phobius"/>
    </source>
</evidence>
<keyword evidence="1" id="KW-1133">Transmembrane helix</keyword>
<name>A0A0S4IN85_BODSA</name>
<proteinExistence type="predicted"/>
<dbReference type="VEuPathDB" id="TriTrypDB:BSAL_49160"/>
<protein>
    <submittedName>
        <fullName evidence="2">Transmembrane protein, putative</fullName>
    </submittedName>
</protein>
<evidence type="ECO:0000313" key="3">
    <source>
        <dbReference type="Proteomes" id="UP000051952"/>
    </source>
</evidence>
<evidence type="ECO:0000313" key="2">
    <source>
        <dbReference type="EMBL" id="CUE57578.1"/>
    </source>
</evidence>
<dbReference type="Proteomes" id="UP000051952">
    <property type="component" value="Unassembled WGS sequence"/>
</dbReference>
<keyword evidence="3" id="KW-1185">Reference proteome</keyword>